<proteinExistence type="predicted"/>
<feature type="domain" description="Peptidoglycan binding-like" evidence="2">
    <location>
        <begin position="375"/>
        <end position="430"/>
    </location>
</feature>
<name>A0A7W6W9V7_9PROT</name>
<dbReference type="PANTHER" id="PTHR30163">
    <property type="entry name" value="MEMBRANE-BOUND LYTIC MUREIN TRANSGLYCOSYLASE B"/>
    <property type="match status" value="1"/>
</dbReference>
<dbReference type="InterPro" id="IPR036366">
    <property type="entry name" value="PGBDSf"/>
</dbReference>
<feature type="domain" description="Transglycosylase SLT" evidence="3">
    <location>
        <begin position="63"/>
        <end position="355"/>
    </location>
</feature>
<dbReference type="RefSeq" id="WP_246422805.1">
    <property type="nucleotide sequence ID" value="NZ_JACIGK010000008.1"/>
</dbReference>
<dbReference type="Gene3D" id="1.10.530.10">
    <property type="match status" value="1"/>
</dbReference>
<evidence type="ECO:0000256" key="1">
    <source>
        <dbReference type="SAM" id="SignalP"/>
    </source>
</evidence>
<dbReference type="GO" id="GO:0009253">
    <property type="term" value="P:peptidoglycan catabolic process"/>
    <property type="evidence" value="ECO:0007669"/>
    <property type="project" value="TreeGrafter"/>
</dbReference>
<evidence type="ECO:0000259" key="2">
    <source>
        <dbReference type="Pfam" id="PF01471"/>
    </source>
</evidence>
<dbReference type="SUPFAM" id="SSF53955">
    <property type="entry name" value="Lysozyme-like"/>
    <property type="match status" value="1"/>
</dbReference>
<dbReference type="InterPro" id="IPR011970">
    <property type="entry name" value="MltB_2"/>
</dbReference>
<dbReference type="GO" id="GO:0008933">
    <property type="term" value="F:peptidoglycan lytic transglycosylase activity"/>
    <property type="evidence" value="ECO:0007669"/>
    <property type="project" value="TreeGrafter"/>
</dbReference>
<accession>A0A7W6W9V7</accession>
<dbReference type="Proteomes" id="UP000554286">
    <property type="component" value="Unassembled WGS sequence"/>
</dbReference>
<dbReference type="InterPro" id="IPR036365">
    <property type="entry name" value="PGBD-like_sf"/>
</dbReference>
<dbReference type="CDD" id="cd13399">
    <property type="entry name" value="Slt35-like"/>
    <property type="match status" value="1"/>
</dbReference>
<dbReference type="SUPFAM" id="SSF47090">
    <property type="entry name" value="PGBD-like"/>
    <property type="match status" value="1"/>
</dbReference>
<reference evidence="4 5" key="1">
    <citation type="submission" date="2020-08" db="EMBL/GenBank/DDBJ databases">
        <title>Genome sequencing of Purple Non-Sulfur Bacteria from various extreme environments.</title>
        <authorList>
            <person name="Mayer M."/>
        </authorList>
    </citation>
    <scope>NUCLEOTIDE SEQUENCE [LARGE SCALE GENOMIC DNA]</scope>
    <source>
        <strain evidence="4 5">JA131</strain>
    </source>
</reference>
<dbReference type="Pfam" id="PF01471">
    <property type="entry name" value="PG_binding_1"/>
    <property type="match status" value="1"/>
</dbReference>
<dbReference type="InterPro" id="IPR043426">
    <property type="entry name" value="MltB-like"/>
</dbReference>
<keyword evidence="5" id="KW-1185">Reference proteome</keyword>
<dbReference type="NCBIfam" id="TIGR02283">
    <property type="entry name" value="MltB_2"/>
    <property type="match status" value="1"/>
</dbReference>
<evidence type="ECO:0000313" key="4">
    <source>
        <dbReference type="EMBL" id="MBB4265817.1"/>
    </source>
</evidence>
<protein>
    <submittedName>
        <fullName evidence="4">Membrane-bound lytic murein transglycosylase B</fullName>
    </submittedName>
</protein>
<feature type="chain" id="PRO_5031466543" evidence="1">
    <location>
        <begin position="35"/>
        <end position="441"/>
    </location>
</feature>
<evidence type="ECO:0000313" key="5">
    <source>
        <dbReference type="Proteomes" id="UP000554286"/>
    </source>
</evidence>
<dbReference type="AlphaFoldDB" id="A0A7W6W9V7"/>
<dbReference type="InterPro" id="IPR023346">
    <property type="entry name" value="Lysozyme-like_dom_sf"/>
</dbReference>
<feature type="signal peptide" evidence="1">
    <location>
        <begin position="1"/>
        <end position="34"/>
    </location>
</feature>
<dbReference type="PANTHER" id="PTHR30163:SF8">
    <property type="entry name" value="LYTIC MUREIN TRANSGLYCOSYLASE"/>
    <property type="match status" value="1"/>
</dbReference>
<dbReference type="EMBL" id="JACIGK010000008">
    <property type="protein sequence ID" value="MBB4265817.1"/>
    <property type="molecule type" value="Genomic_DNA"/>
</dbReference>
<evidence type="ECO:0000259" key="3">
    <source>
        <dbReference type="Pfam" id="PF13406"/>
    </source>
</evidence>
<keyword evidence="1" id="KW-0732">Signal</keyword>
<organism evidence="4 5">
    <name type="scientific">Roseospira visakhapatnamensis</name>
    <dbReference type="NCBI Taxonomy" id="390880"/>
    <lineage>
        <taxon>Bacteria</taxon>
        <taxon>Pseudomonadati</taxon>
        <taxon>Pseudomonadota</taxon>
        <taxon>Alphaproteobacteria</taxon>
        <taxon>Rhodospirillales</taxon>
        <taxon>Rhodospirillaceae</taxon>
        <taxon>Roseospira</taxon>
    </lineage>
</organism>
<dbReference type="Pfam" id="PF13406">
    <property type="entry name" value="SLT_2"/>
    <property type="match status" value="1"/>
</dbReference>
<dbReference type="Gene3D" id="1.10.8.350">
    <property type="entry name" value="Bacterial muramidase"/>
    <property type="match status" value="1"/>
</dbReference>
<dbReference type="FunFam" id="1.10.8.350:FF:000001">
    <property type="entry name" value="Lytic murein transglycosylase B"/>
    <property type="match status" value="1"/>
</dbReference>
<dbReference type="InterPro" id="IPR031304">
    <property type="entry name" value="SLT_2"/>
</dbReference>
<comment type="caution">
    <text evidence="4">The sequence shown here is derived from an EMBL/GenBank/DDBJ whole genome shotgun (WGS) entry which is preliminary data.</text>
</comment>
<dbReference type="InterPro" id="IPR002477">
    <property type="entry name" value="Peptidoglycan-bd-like"/>
</dbReference>
<gene>
    <name evidence="4" type="ORF">GGD89_001441</name>
</gene>
<dbReference type="Gene3D" id="1.10.101.10">
    <property type="entry name" value="PGBD-like superfamily/PGBD"/>
    <property type="match status" value="1"/>
</dbReference>
<sequence length="441" mass="47264">MSPPTRSRPAGQPLAGRSMAIGALAVLLTLPACAQAPVPGPRPADPAATVAPAGTTSTQEAAFARWLNGVRTEAIRRGIRPTTVDRAFAGLSANPRVVELDRRQPEFTSTFWGYFGKAVSDTRVETGRAMLARHRALLERVSRQTGVPPEVLLAFWGLESNYGSNTGGFNVIEALATLAHDGRRGAFFREQLLTALEILDQGHITPEAMQGSWAGAMGQMQFMPTTFRDHAVDGTGDGRADIWTSVPDAFASAGAFLSRIGWRAGERWGRQVRLPAGYDHARSGLDQWQPLATWRALGVTRADGGPLPGGPQMSAALLMPAGHRGPTFLVYHNFRVIMRWNNSSFYALAVGHLSDRIAGQGPLIGVFNRDQTPLRRDDVEILQGLLNGLGYQAGAPDGLLGPNTRAAIKRFQAARGLPADGYADPALLARVRRAAAGLDPT</sequence>